<keyword evidence="4" id="KW-0472">Membrane</keyword>
<keyword evidence="7" id="KW-1185">Reference proteome</keyword>
<protein>
    <recommendedName>
        <fullName evidence="4">Hexosyltransferase</fullName>
        <ecNumber evidence="4">2.4.1.-</ecNumber>
    </recommendedName>
</protein>
<organism evidence="6 7">
    <name type="scientific">Riccia fluitans</name>
    <dbReference type="NCBI Taxonomy" id="41844"/>
    <lineage>
        <taxon>Eukaryota</taxon>
        <taxon>Viridiplantae</taxon>
        <taxon>Streptophyta</taxon>
        <taxon>Embryophyta</taxon>
        <taxon>Marchantiophyta</taxon>
        <taxon>Marchantiopsida</taxon>
        <taxon>Marchantiidae</taxon>
        <taxon>Marchantiales</taxon>
        <taxon>Ricciaceae</taxon>
        <taxon>Riccia</taxon>
    </lineage>
</organism>
<dbReference type="InterPro" id="IPR029993">
    <property type="entry name" value="GAUT"/>
</dbReference>
<evidence type="ECO:0000256" key="4">
    <source>
        <dbReference type="RuleBase" id="RU362027"/>
    </source>
</evidence>
<dbReference type="InterPro" id="IPR029044">
    <property type="entry name" value="Nucleotide-diphossugar_trans"/>
</dbReference>
<feature type="compositionally biased region" description="Basic and acidic residues" evidence="5">
    <location>
        <begin position="182"/>
        <end position="204"/>
    </location>
</feature>
<dbReference type="Proteomes" id="UP001605036">
    <property type="component" value="Unassembled WGS sequence"/>
</dbReference>
<gene>
    <name evidence="6" type="ORF">R1flu_022246</name>
</gene>
<dbReference type="EMBL" id="JBHFFA010000001">
    <property type="protein sequence ID" value="KAL2654118.1"/>
    <property type="molecule type" value="Genomic_DNA"/>
</dbReference>
<keyword evidence="3 4" id="KW-0808">Transferase</keyword>
<dbReference type="SUPFAM" id="SSF53448">
    <property type="entry name" value="Nucleotide-diphospho-sugar transferases"/>
    <property type="match status" value="1"/>
</dbReference>
<feature type="region of interest" description="Disordered" evidence="5">
    <location>
        <begin position="114"/>
        <end position="146"/>
    </location>
</feature>
<dbReference type="Pfam" id="PF25557">
    <property type="entry name" value="GAUT_1"/>
    <property type="match status" value="1"/>
</dbReference>
<dbReference type="PANTHER" id="PTHR32116">
    <property type="entry name" value="GALACTURONOSYLTRANSFERASE 4-RELATED"/>
    <property type="match status" value="1"/>
</dbReference>
<proteinExistence type="inferred from homology"/>
<name>A0ABD1ZRM6_9MARC</name>
<evidence type="ECO:0000256" key="1">
    <source>
        <dbReference type="ARBA" id="ARBA00004877"/>
    </source>
</evidence>
<feature type="compositionally biased region" description="Basic and acidic residues" evidence="5">
    <location>
        <begin position="114"/>
        <end position="128"/>
    </location>
</feature>
<dbReference type="GO" id="GO:0071555">
    <property type="term" value="P:cell wall organization"/>
    <property type="evidence" value="ECO:0007669"/>
    <property type="project" value="UniProtKB-KW"/>
</dbReference>
<reference evidence="6 7" key="1">
    <citation type="submission" date="2024-09" db="EMBL/GenBank/DDBJ databases">
        <title>Chromosome-scale assembly of Riccia fluitans.</title>
        <authorList>
            <person name="Paukszto L."/>
            <person name="Sawicki J."/>
            <person name="Karawczyk K."/>
            <person name="Piernik-Szablinska J."/>
            <person name="Szczecinska M."/>
            <person name="Mazdziarz M."/>
        </authorList>
    </citation>
    <scope>NUCLEOTIDE SEQUENCE [LARGE SCALE GENOMIC DNA]</scope>
    <source>
        <strain evidence="6">Rf_01</strain>
        <tissue evidence="6">Aerial parts of the thallus</tissue>
    </source>
</reference>
<comment type="pathway">
    <text evidence="1 4">Glycan metabolism; pectin biosynthesis.</text>
</comment>
<comment type="similarity">
    <text evidence="2 4">Belongs to the glycosyltransferase 8 family.</text>
</comment>
<dbReference type="Pfam" id="PF01501">
    <property type="entry name" value="Glyco_transf_8"/>
    <property type="match status" value="1"/>
</dbReference>
<dbReference type="CDD" id="cd06429">
    <property type="entry name" value="GT8_like_1"/>
    <property type="match status" value="1"/>
</dbReference>
<dbReference type="GO" id="GO:0016757">
    <property type="term" value="F:glycosyltransferase activity"/>
    <property type="evidence" value="ECO:0007669"/>
    <property type="project" value="UniProtKB-KW"/>
</dbReference>
<comment type="caution">
    <text evidence="6">The sequence shown here is derived from an EMBL/GenBank/DDBJ whole genome shotgun (WGS) entry which is preliminary data.</text>
</comment>
<comment type="subcellular location">
    <subcellularLocation>
        <location evidence="4">Golgi apparatus membrane</location>
        <topology evidence="4">Single-pass type II membrane protein</topology>
    </subcellularLocation>
</comment>
<keyword evidence="4" id="KW-0333">Golgi apparatus</keyword>
<keyword evidence="4" id="KW-0961">Cell wall biogenesis/degradation</keyword>
<dbReference type="PANTHER" id="PTHR32116:SF4">
    <property type="entry name" value="POLYGALACTURONATE 4-ALPHA-GALACTURONOSYLTRANSFERASE"/>
    <property type="match status" value="1"/>
</dbReference>
<evidence type="ECO:0000313" key="7">
    <source>
        <dbReference type="Proteomes" id="UP001605036"/>
    </source>
</evidence>
<evidence type="ECO:0000256" key="5">
    <source>
        <dbReference type="SAM" id="MobiDB-lite"/>
    </source>
</evidence>
<feature type="region of interest" description="Disordered" evidence="5">
    <location>
        <begin position="162"/>
        <end position="204"/>
    </location>
</feature>
<dbReference type="EC" id="2.4.1.-" evidence="4"/>
<dbReference type="GO" id="GO:0000139">
    <property type="term" value="C:Golgi membrane"/>
    <property type="evidence" value="ECO:0007669"/>
    <property type="project" value="UniProtKB-SubCell"/>
</dbReference>
<keyword evidence="4" id="KW-0812">Transmembrane</keyword>
<feature type="transmembrane region" description="Helical" evidence="4">
    <location>
        <begin position="21"/>
        <end position="40"/>
    </location>
</feature>
<dbReference type="Gene3D" id="3.90.550.10">
    <property type="entry name" value="Spore Coat Polysaccharide Biosynthesis Protein SpsA, Chain A"/>
    <property type="match status" value="1"/>
</dbReference>
<evidence type="ECO:0000256" key="3">
    <source>
        <dbReference type="ARBA" id="ARBA00022676"/>
    </source>
</evidence>
<dbReference type="InterPro" id="IPR002495">
    <property type="entry name" value="Glyco_trans_8"/>
</dbReference>
<evidence type="ECO:0000256" key="2">
    <source>
        <dbReference type="ARBA" id="ARBA00006351"/>
    </source>
</evidence>
<keyword evidence="4" id="KW-1133">Transmembrane helix</keyword>
<evidence type="ECO:0000313" key="6">
    <source>
        <dbReference type="EMBL" id="KAL2654118.1"/>
    </source>
</evidence>
<keyword evidence="3 4" id="KW-0328">Glycosyltransferase</keyword>
<dbReference type="AlphaFoldDB" id="A0ABD1ZRM6"/>
<accession>A0ABD1ZRM6</accession>
<sequence length="696" mass="79710">MRFRRGGTVTGSAQRTRSFRCRPSVFVLLAVTVIAPLVYLTGTASTFRASVNHHKAFSEPDTSEFEAEYRRLKALEQIESLFPKEVLEVIYSKTPDIGSLNFKFPGRKDLASSLVQEEKTEERTDGQEKAVIPDPGENGNQEQGGDDIKVTLAEVEAEVGGRSVDLSPEDDSMKQVRKRSRELRDEKRVEELTRQDESEDRKVENEAVERAKNIVYEESDGKFSIWKREDPESPDLMVRLMRDQLIMARAYASIAESANNGRLLRELKLKIKDNIKLLGEANVDSELPPGIKDKVNQMARLLTRARDQHRDCAMMVKKLRAMLQTSEEHARTLKKQSTFLSQLAAKTIPKGLHCLSMSLTLDYHLRPPQERDFPQSPKLEDPTLFHYAIFSDNILAAAVVVNSTIVHTKEPEKHVFHVVTDRMNFGAMKEWFLENPPGRATIQVENVDDYKWLNASYCPVLHQLSSASMKNYYFKADSGASLATVSANLKYRNPKYLSMLNHLRFYLPEVFPKLSKVLFLDDDVVVQKDLSGLWNVDLQGNVNGAVETCGPSFHRFDKYLNFSHPEISRNFDPMACGWAYGMNMFDLVEWKKRDITGIYHKWQRMNEDRTLWKLGTLPPGLITFYNLTQPLDKSWHVLGLGYNPGVLRSELESAAVVHYNGNMKPWLEIGMSRYKPYWTKFVKYDHPALQQCNINE</sequence>